<sequence length="287" mass="30013">MVRKHRYLAGGAIAVLALAGCSSADSGEESAAGAAPEDCIEIADDAVVEQGVLNIGTNATLPPLSYVDADGEIRGQRWELGEELGARLCLDVAWTNAQATSLQPSMEAGRIDIVDIGYFVTEERIAEMRMIPTERMGISVSVAAGNPRGVESVEDLSGLTLGAAVSSFEEATLQTISDGLVEDGLDPIDIRSFDEYDMVFQALSAGQVDSVATTSPVAAYYADKGGFDAAIEGLELTDTALVVSNGPLADAVIEALDAMKADGSYDALIADYSLEPVDDFAVQYTGE</sequence>
<dbReference type="RefSeq" id="WP_317139722.1">
    <property type="nucleotide sequence ID" value="NZ_CP118157.1"/>
</dbReference>
<dbReference type="Proteomes" id="UP001305498">
    <property type="component" value="Chromosome"/>
</dbReference>
<accession>A0AA97I530</accession>
<dbReference type="Pfam" id="PF00497">
    <property type="entry name" value="SBP_bac_3"/>
    <property type="match status" value="1"/>
</dbReference>
<protein>
    <submittedName>
        <fullName evidence="4">Transporter substrate-binding domain-containing protein</fullName>
    </submittedName>
</protein>
<dbReference type="PANTHER" id="PTHR35936">
    <property type="entry name" value="MEMBRANE-BOUND LYTIC MUREIN TRANSGLYCOSYLASE F"/>
    <property type="match status" value="1"/>
</dbReference>
<feature type="chain" id="PRO_5041707880" evidence="2">
    <location>
        <begin position="25"/>
        <end position="287"/>
    </location>
</feature>
<keyword evidence="5" id="KW-1185">Reference proteome</keyword>
<evidence type="ECO:0000256" key="2">
    <source>
        <dbReference type="SAM" id="SignalP"/>
    </source>
</evidence>
<proteinExistence type="predicted"/>
<keyword evidence="1 2" id="KW-0732">Signal</keyword>
<organism evidence="4 5">
    <name type="scientific">Microbacterium betulae</name>
    <dbReference type="NCBI Taxonomy" id="2981139"/>
    <lineage>
        <taxon>Bacteria</taxon>
        <taxon>Bacillati</taxon>
        <taxon>Actinomycetota</taxon>
        <taxon>Actinomycetes</taxon>
        <taxon>Micrococcales</taxon>
        <taxon>Microbacteriaceae</taxon>
        <taxon>Microbacterium</taxon>
    </lineage>
</organism>
<evidence type="ECO:0000259" key="3">
    <source>
        <dbReference type="SMART" id="SM00062"/>
    </source>
</evidence>
<dbReference type="AlphaFoldDB" id="A0AA97I530"/>
<dbReference type="PROSITE" id="PS51257">
    <property type="entry name" value="PROKAR_LIPOPROTEIN"/>
    <property type="match status" value="1"/>
</dbReference>
<dbReference type="KEGG" id="mbet:N8K70_00855"/>
<evidence type="ECO:0000313" key="4">
    <source>
        <dbReference type="EMBL" id="WOF23251.1"/>
    </source>
</evidence>
<gene>
    <name evidence="4" type="ORF">N8K70_00855</name>
</gene>
<evidence type="ECO:0000313" key="5">
    <source>
        <dbReference type="Proteomes" id="UP001305498"/>
    </source>
</evidence>
<reference evidence="4 5" key="1">
    <citation type="submission" date="2023-02" db="EMBL/GenBank/DDBJ databases">
        <title>Microbacterium betulae sp. nov., isolated from birch wood.</title>
        <authorList>
            <person name="Pasciak M."/>
            <person name="Pawlik K.J."/>
            <person name="Martynowski D."/>
            <person name="Laczmanski L."/>
            <person name="Ciekot J."/>
            <person name="Szponar B."/>
            <person name="Wojcik-Fatla A."/>
            <person name="Mackiewicz B."/>
            <person name="Farian E."/>
            <person name="Cholewa G."/>
            <person name="Cholewa A."/>
            <person name="Dutkiewicz J."/>
        </authorList>
    </citation>
    <scope>NUCLEOTIDE SEQUENCE [LARGE SCALE GENOMIC DNA]</scope>
    <source>
        <strain evidence="4 5">AB</strain>
    </source>
</reference>
<dbReference type="PANTHER" id="PTHR35936:SF17">
    <property type="entry name" value="ARGININE-BINDING EXTRACELLULAR PROTEIN ARTP"/>
    <property type="match status" value="1"/>
</dbReference>
<dbReference type="SMART" id="SM00062">
    <property type="entry name" value="PBPb"/>
    <property type="match status" value="1"/>
</dbReference>
<dbReference type="Gene3D" id="3.40.190.10">
    <property type="entry name" value="Periplasmic binding protein-like II"/>
    <property type="match status" value="2"/>
</dbReference>
<dbReference type="EMBL" id="CP118157">
    <property type="protein sequence ID" value="WOF23251.1"/>
    <property type="molecule type" value="Genomic_DNA"/>
</dbReference>
<evidence type="ECO:0000256" key="1">
    <source>
        <dbReference type="ARBA" id="ARBA00022729"/>
    </source>
</evidence>
<dbReference type="InterPro" id="IPR001638">
    <property type="entry name" value="Solute-binding_3/MltF_N"/>
</dbReference>
<dbReference type="SUPFAM" id="SSF53850">
    <property type="entry name" value="Periplasmic binding protein-like II"/>
    <property type="match status" value="1"/>
</dbReference>
<feature type="signal peptide" evidence="2">
    <location>
        <begin position="1"/>
        <end position="24"/>
    </location>
</feature>
<feature type="domain" description="Solute-binding protein family 3/N-terminal" evidence="3">
    <location>
        <begin position="52"/>
        <end position="276"/>
    </location>
</feature>
<name>A0AA97I530_9MICO</name>